<dbReference type="InterPro" id="IPR003682">
    <property type="entry name" value="rRNA_ssu_MeTfrase_G"/>
</dbReference>
<accession>A0A101FHN0</accession>
<dbReference type="PATRIC" id="fig|85874.4.peg.948"/>
<dbReference type="EMBL" id="LGFO01000006">
    <property type="protein sequence ID" value="KUK37182.1"/>
    <property type="molecule type" value="Genomic_DNA"/>
</dbReference>
<dbReference type="EC" id="2.1.1.-" evidence="6"/>
<comment type="caution">
    <text evidence="7">The sequence shown here is derived from an EMBL/GenBank/DDBJ whole genome shotgun (WGS) entry which is preliminary data.</text>
</comment>
<dbReference type="Gene3D" id="3.40.50.150">
    <property type="entry name" value="Vaccinia Virus protein VP39"/>
    <property type="match status" value="1"/>
</dbReference>
<dbReference type="NCBIfam" id="TIGR00138">
    <property type="entry name" value="rsmG_gidB"/>
    <property type="match status" value="1"/>
</dbReference>
<evidence type="ECO:0000313" key="8">
    <source>
        <dbReference type="Proteomes" id="UP000053326"/>
    </source>
</evidence>
<dbReference type="GO" id="GO:0005829">
    <property type="term" value="C:cytosol"/>
    <property type="evidence" value="ECO:0007669"/>
    <property type="project" value="TreeGrafter"/>
</dbReference>
<comment type="subcellular location">
    <subcellularLocation>
        <location evidence="6">Cytoplasm</location>
    </subcellularLocation>
</comment>
<evidence type="ECO:0000256" key="4">
    <source>
        <dbReference type="ARBA" id="ARBA00022679"/>
    </source>
</evidence>
<evidence type="ECO:0000256" key="5">
    <source>
        <dbReference type="ARBA" id="ARBA00022691"/>
    </source>
</evidence>
<name>A0A101FHN0_9THEO</name>
<keyword evidence="4 6" id="KW-0808">Transferase</keyword>
<feature type="binding site" evidence="6">
    <location>
        <position position="84"/>
    </location>
    <ligand>
        <name>S-adenosyl-L-methionine</name>
        <dbReference type="ChEBI" id="CHEBI:59789"/>
    </ligand>
</feature>
<sequence>MTRGMQKLVAGARELGLEIEGGMQERFQIYAELIRSWNRRINLVRLQDEENLFCRHFLDSLWCSRGCELVAVERLLDIGSGAGFPAVPLKICFPHLQVVMVESQAKRCRFLEEVIDALRLEGCRVIWERSENLARDPNHRETYDCVTARALAALPVVLELGVPFLKRGGHLLAMKGRRLQEELGQSAFAMSVLGVRLERIVPYVFEGEEGRHIVSFVKEEPTPEDYPRRAGIPEKRPLLGRGIGGDAVEKKMQCNARTKGDGVGNDLRRGPQG</sequence>
<dbReference type="AlphaFoldDB" id="A0A101FHN0"/>
<feature type="binding site" evidence="6">
    <location>
        <begin position="130"/>
        <end position="131"/>
    </location>
    <ligand>
        <name>S-adenosyl-L-methionine</name>
        <dbReference type="ChEBI" id="CHEBI:59789"/>
    </ligand>
</feature>
<protein>
    <recommendedName>
        <fullName evidence="6">Ribosomal RNA small subunit methyltransferase G</fullName>
        <ecNumber evidence="6">2.1.1.-</ecNumber>
    </recommendedName>
    <alternativeName>
        <fullName evidence="6">16S rRNA 7-methylguanosine methyltransferase</fullName>
        <shortName evidence="6">16S rRNA m7G methyltransferase</shortName>
    </alternativeName>
</protein>
<comment type="caution">
    <text evidence="6">Lacks conserved residue(s) required for the propagation of feature annotation.</text>
</comment>
<dbReference type="PANTHER" id="PTHR31760">
    <property type="entry name" value="S-ADENOSYL-L-METHIONINE-DEPENDENT METHYLTRANSFERASES SUPERFAMILY PROTEIN"/>
    <property type="match status" value="1"/>
</dbReference>
<keyword evidence="2 6" id="KW-0698">rRNA processing</keyword>
<dbReference type="InterPro" id="IPR029063">
    <property type="entry name" value="SAM-dependent_MTases_sf"/>
</dbReference>
<dbReference type="CDD" id="cd02440">
    <property type="entry name" value="AdoMet_MTases"/>
    <property type="match status" value="1"/>
</dbReference>
<feature type="binding site" evidence="6">
    <location>
        <position position="149"/>
    </location>
    <ligand>
        <name>S-adenosyl-L-methionine</name>
        <dbReference type="ChEBI" id="CHEBI:59789"/>
    </ligand>
</feature>
<keyword evidence="3 6" id="KW-0489">Methyltransferase</keyword>
<feature type="binding site" evidence="6">
    <location>
        <position position="79"/>
    </location>
    <ligand>
        <name>S-adenosyl-L-methionine</name>
        <dbReference type="ChEBI" id="CHEBI:59789"/>
    </ligand>
</feature>
<comment type="function">
    <text evidence="6">Specifically methylates the N7 position of a guanine in 16S rRNA.</text>
</comment>
<evidence type="ECO:0000256" key="6">
    <source>
        <dbReference type="HAMAP-Rule" id="MF_00074"/>
    </source>
</evidence>
<dbReference type="PANTHER" id="PTHR31760:SF0">
    <property type="entry name" value="S-ADENOSYL-L-METHIONINE-DEPENDENT METHYLTRANSFERASES SUPERFAMILY PROTEIN"/>
    <property type="match status" value="1"/>
</dbReference>
<evidence type="ECO:0000313" key="7">
    <source>
        <dbReference type="EMBL" id="KUK37182.1"/>
    </source>
</evidence>
<dbReference type="GO" id="GO:0070043">
    <property type="term" value="F:rRNA (guanine-N7-)-methyltransferase activity"/>
    <property type="evidence" value="ECO:0007669"/>
    <property type="project" value="UniProtKB-UniRule"/>
</dbReference>
<keyword evidence="1 6" id="KW-0963">Cytoplasm</keyword>
<gene>
    <name evidence="6" type="primary">rsmG</name>
    <name evidence="7" type="ORF">XD66_0115</name>
</gene>
<reference evidence="8" key="1">
    <citation type="journal article" date="2015" name="MBio">
        <title>Genome-Resolved Metagenomic Analysis Reveals Roles for Candidate Phyla and Other Microbial Community Members in Biogeochemical Transformations in Oil Reservoirs.</title>
        <authorList>
            <person name="Hu P."/>
            <person name="Tom L."/>
            <person name="Singh A."/>
            <person name="Thomas B.C."/>
            <person name="Baker B.J."/>
            <person name="Piceno Y.M."/>
            <person name="Andersen G.L."/>
            <person name="Banfield J.F."/>
        </authorList>
    </citation>
    <scope>NUCLEOTIDE SEQUENCE [LARGE SCALE GENOMIC DNA]</scope>
</reference>
<evidence type="ECO:0000256" key="3">
    <source>
        <dbReference type="ARBA" id="ARBA00022603"/>
    </source>
</evidence>
<dbReference type="Proteomes" id="UP000053326">
    <property type="component" value="Unassembled WGS sequence"/>
</dbReference>
<keyword evidence="5 6" id="KW-0949">S-adenosyl-L-methionine</keyword>
<evidence type="ECO:0000256" key="2">
    <source>
        <dbReference type="ARBA" id="ARBA00022552"/>
    </source>
</evidence>
<dbReference type="HAMAP" id="MF_00074">
    <property type="entry name" value="16SrRNA_methyltr_G"/>
    <property type="match status" value="1"/>
</dbReference>
<evidence type="ECO:0000256" key="1">
    <source>
        <dbReference type="ARBA" id="ARBA00022490"/>
    </source>
</evidence>
<organism evidence="7 8">
    <name type="scientific">Thermacetogenium phaeum</name>
    <dbReference type="NCBI Taxonomy" id="85874"/>
    <lineage>
        <taxon>Bacteria</taxon>
        <taxon>Bacillati</taxon>
        <taxon>Bacillota</taxon>
        <taxon>Clostridia</taxon>
        <taxon>Thermoanaerobacterales</taxon>
        <taxon>Thermoanaerobacteraceae</taxon>
        <taxon>Thermacetogenium</taxon>
    </lineage>
</organism>
<dbReference type="FunFam" id="3.40.50.150:FF:000041">
    <property type="entry name" value="Ribosomal RNA small subunit methyltransferase G"/>
    <property type="match status" value="1"/>
</dbReference>
<comment type="similarity">
    <text evidence="6">Belongs to the methyltransferase superfamily. RNA methyltransferase RsmG family.</text>
</comment>
<dbReference type="Pfam" id="PF02527">
    <property type="entry name" value="GidB"/>
    <property type="match status" value="1"/>
</dbReference>
<proteinExistence type="inferred from homology"/>
<dbReference type="SUPFAM" id="SSF53335">
    <property type="entry name" value="S-adenosyl-L-methionine-dependent methyltransferases"/>
    <property type="match status" value="1"/>
</dbReference>